<dbReference type="AlphaFoldDB" id="A0A6N8F6Y0"/>
<accession>A0A6N8F6Y0</accession>
<evidence type="ECO:0000313" key="3">
    <source>
        <dbReference type="EMBL" id="MUH71904.1"/>
    </source>
</evidence>
<proteinExistence type="predicted"/>
<comment type="caution">
    <text evidence="3">The sequence shown here is derived from an EMBL/GenBank/DDBJ whole genome shotgun (WGS) entry which is preliminary data.</text>
</comment>
<keyword evidence="4" id="KW-1185">Reference proteome</keyword>
<dbReference type="GO" id="GO:0008289">
    <property type="term" value="F:lipid binding"/>
    <property type="evidence" value="ECO:0007669"/>
    <property type="project" value="InterPro"/>
</dbReference>
<feature type="domain" description="START" evidence="2">
    <location>
        <begin position="46"/>
        <end position="245"/>
    </location>
</feature>
<dbReference type="InterPro" id="IPR002913">
    <property type="entry name" value="START_lipid-bd_dom"/>
</dbReference>
<evidence type="ECO:0000259" key="2">
    <source>
        <dbReference type="PROSITE" id="PS50848"/>
    </source>
</evidence>
<name>A0A6N8F6Y0_9GAMM</name>
<dbReference type="InterPro" id="IPR023393">
    <property type="entry name" value="START-like_dom_sf"/>
</dbReference>
<sequence length="265" mass="29557">MSTKTVLTKALLTKTLLTKKRITKALLTKFIMALVSFSCVIDANAATDKQSDWTLEYKNPQTVIYTRPYIVDRAQLTISAIDNTTSNKIPKTSGFLEVKSEVKINAPLNSVLPYFHGENGCWQWQLKCKSSVILKKINEHHQVVYTVVNMPWPITDRDFVFEAKVSEHSTASAQGLTKKVVISLAPHPNPEQYNKEKSKLVRATSNIVYELTASSDNKTQLNIYMHTDFSGSISPKLINSRLADSLRDDIDALLQLIDGNAGPSA</sequence>
<dbReference type="OrthoDB" id="5734556at2"/>
<dbReference type="SUPFAM" id="SSF55961">
    <property type="entry name" value="Bet v1-like"/>
    <property type="match status" value="1"/>
</dbReference>
<reference evidence="3 4" key="1">
    <citation type="submission" date="2019-11" db="EMBL/GenBank/DDBJ databases">
        <title>P. haliotis isolates from Z. marina roots.</title>
        <authorList>
            <person name="Cohen M."/>
            <person name="Jospin G."/>
            <person name="Eisen J.A."/>
            <person name="Coil D.A."/>
        </authorList>
    </citation>
    <scope>NUCLEOTIDE SEQUENCE [LARGE SCALE GENOMIC DNA]</scope>
    <source>
        <strain evidence="3 4">UCD-MCMsp1aY</strain>
    </source>
</reference>
<keyword evidence="1" id="KW-0732">Signal</keyword>
<dbReference type="Proteomes" id="UP000439994">
    <property type="component" value="Unassembled WGS sequence"/>
</dbReference>
<feature type="signal peptide" evidence="1">
    <location>
        <begin position="1"/>
        <end position="45"/>
    </location>
</feature>
<organism evidence="3 4">
    <name type="scientific">Psychrosphaera haliotis</name>
    <dbReference type="NCBI Taxonomy" id="555083"/>
    <lineage>
        <taxon>Bacteria</taxon>
        <taxon>Pseudomonadati</taxon>
        <taxon>Pseudomonadota</taxon>
        <taxon>Gammaproteobacteria</taxon>
        <taxon>Alteromonadales</taxon>
        <taxon>Pseudoalteromonadaceae</taxon>
        <taxon>Psychrosphaera</taxon>
    </lineage>
</organism>
<dbReference type="PROSITE" id="PS50848">
    <property type="entry name" value="START"/>
    <property type="match status" value="1"/>
</dbReference>
<feature type="chain" id="PRO_5026989807" description="START domain-containing protein" evidence="1">
    <location>
        <begin position="46"/>
        <end position="265"/>
    </location>
</feature>
<dbReference type="Gene3D" id="3.30.530.20">
    <property type="match status" value="1"/>
</dbReference>
<protein>
    <recommendedName>
        <fullName evidence="2">START domain-containing protein</fullName>
    </recommendedName>
</protein>
<gene>
    <name evidence="3" type="ORF">GNP35_05120</name>
</gene>
<evidence type="ECO:0000313" key="4">
    <source>
        <dbReference type="Proteomes" id="UP000439994"/>
    </source>
</evidence>
<dbReference type="EMBL" id="WOCD01000003">
    <property type="protein sequence ID" value="MUH71904.1"/>
    <property type="molecule type" value="Genomic_DNA"/>
</dbReference>
<dbReference type="Pfam" id="PF01852">
    <property type="entry name" value="START"/>
    <property type="match status" value="1"/>
</dbReference>
<evidence type="ECO:0000256" key="1">
    <source>
        <dbReference type="SAM" id="SignalP"/>
    </source>
</evidence>